<dbReference type="Pfam" id="PF00589">
    <property type="entry name" value="Phage_integrase"/>
    <property type="match status" value="1"/>
</dbReference>
<sequence>MARIKTKFTGVYKRQSPMRRHDGKPDVCFDIAYSDASGKKVWEKVGWLSEGYSAATASDIRGQRIRALRHGQELPKRRKRAMTLEEGWTAYSTRCLPELAKPEDVEWRWKLYIGPALGKKAMNGVTVLDVEDLKTGLLRKGLSPQTVVHVLGTLRRIYRKLTEWEIYDGRIPTAGVKMPTVDNHRLRYLTSEEARGLLDALKALSLQWYRISLLSLHTGMRLGEVVALCAGDVDLSGRVVNIKDAKTGSRTGYLTDTAIAELGAFLPSRKDTLLFPARDKGLIADKSKTFMRVVDALEMNAGVTDRRDKVVFHTLRHTFGSWAAQRGIPLQVIAELMGHDTITITKRYAKLAPDQKRLAIAEIEGMFHGISPAP</sequence>
<organism evidence="5">
    <name type="scientific">Desulfovibrio sp. U5L</name>
    <dbReference type="NCBI Taxonomy" id="596152"/>
    <lineage>
        <taxon>Bacteria</taxon>
        <taxon>Pseudomonadati</taxon>
        <taxon>Thermodesulfobacteriota</taxon>
        <taxon>Desulfovibrionia</taxon>
        <taxon>Desulfovibrionales</taxon>
        <taxon>Desulfovibrionaceae</taxon>
        <taxon>Desulfovibrio</taxon>
    </lineage>
</organism>
<dbReference type="GO" id="GO:0015074">
    <property type="term" value="P:DNA integration"/>
    <property type="evidence" value="ECO:0007669"/>
    <property type="project" value="InterPro"/>
</dbReference>
<dbReference type="GO" id="GO:0006310">
    <property type="term" value="P:DNA recombination"/>
    <property type="evidence" value="ECO:0007669"/>
    <property type="project" value="UniProtKB-KW"/>
</dbReference>
<dbReference type="PANTHER" id="PTHR30349">
    <property type="entry name" value="PHAGE INTEGRASE-RELATED"/>
    <property type="match status" value="1"/>
</dbReference>
<accession>I2Q2L6</accession>
<dbReference type="InterPro" id="IPR011010">
    <property type="entry name" value="DNA_brk_join_enz"/>
</dbReference>
<evidence type="ECO:0000256" key="1">
    <source>
        <dbReference type="ARBA" id="ARBA00008857"/>
    </source>
</evidence>
<reference evidence="5" key="1">
    <citation type="submission" date="2011-11" db="EMBL/GenBank/DDBJ databases">
        <title>Improved High-Quality Draft sequence of Desulfovibrio sp. U5L.</title>
        <authorList>
            <consortium name="US DOE Joint Genome Institute"/>
            <person name="Lucas S."/>
            <person name="Han J."/>
            <person name="Lapidus A."/>
            <person name="Cheng J.-F."/>
            <person name="Goodwin L."/>
            <person name="Pitluck S."/>
            <person name="Peters L."/>
            <person name="Ovchinnikova G."/>
            <person name="Held B."/>
            <person name="Detter J.C."/>
            <person name="Han C."/>
            <person name="Tapia R."/>
            <person name="Land M."/>
            <person name="Hauser L."/>
            <person name="Kyrpides N."/>
            <person name="Ivanova N."/>
            <person name="Pagani I."/>
            <person name="Gabster J."/>
            <person name="Walker C."/>
            <person name="Stolyar S."/>
            <person name="Stahl D."/>
            <person name="Arkin A."/>
            <person name="Dehal P."/>
            <person name="Hazen T."/>
            <person name="Woyke T."/>
        </authorList>
    </citation>
    <scope>NUCLEOTIDE SEQUENCE [LARGE SCALE GENOMIC DNA]</scope>
    <source>
        <strain evidence="5">U5L</strain>
    </source>
</reference>
<dbReference type="STRING" id="596152.DesU5LDRAFT_2358"/>
<keyword evidence="2" id="KW-0238">DNA-binding</keyword>
<dbReference type="eggNOG" id="COG0582">
    <property type="taxonomic scope" value="Bacteria"/>
</dbReference>
<evidence type="ECO:0000256" key="3">
    <source>
        <dbReference type="ARBA" id="ARBA00023172"/>
    </source>
</evidence>
<dbReference type="Gene3D" id="1.10.150.130">
    <property type="match status" value="1"/>
</dbReference>
<comment type="similarity">
    <text evidence="1">Belongs to the 'phage' integrase family.</text>
</comment>
<dbReference type="Gene3D" id="1.10.443.10">
    <property type="entry name" value="Intergrase catalytic core"/>
    <property type="match status" value="1"/>
</dbReference>
<keyword evidence="3" id="KW-0233">DNA recombination</keyword>
<dbReference type="CDD" id="cd00796">
    <property type="entry name" value="INT_Rci_Hp1_C"/>
    <property type="match status" value="1"/>
</dbReference>
<name>I2Q2L6_9BACT</name>
<dbReference type="EMBL" id="JH600068">
    <property type="protein sequence ID" value="EIG54022.1"/>
    <property type="molecule type" value="Genomic_DNA"/>
</dbReference>
<feature type="domain" description="Tyr recombinase" evidence="4">
    <location>
        <begin position="184"/>
        <end position="361"/>
    </location>
</feature>
<gene>
    <name evidence="5" type="ORF">DesU5LDRAFT_2358</name>
</gene>
<dbReference type="PANTHER" id="PTHR30349:SF64">
    <property type="entry name" value="PROPHAGE INTEGRASE INTD-RELATED"/>
    <property type="match status" value="1"/>
</dbReference>
<dbReference type="InterPro" id="IPR050090">
    <property type="entry name" value="Tyrosine_recombinase_XerCD"/>
</dbReference>
<dbReference type="InterPro" id="IPR013762">
    <property type="entry name" value="Integrase-like_cat_sf"/>
</dbReference>
<dbReference type="GO" id="GO:0003677">
    <property type="term" value="F:DNA binding"/>
    <property type="evidence" value="ECO:0007669"/>
    <property type="project" value="UniProtKB-KW"/>
</dbReference>
<protein>
    <submittedName>
        <fullName evidence="5">Site-specific recombinase XerD</fullName>
    </submittedName>
</protein>
<evidence type="ECO:0000313" key="5">
    <source>
        <dbReference type="EMBL" id="EIG54022.1"/>
    </source>
</evidence>
<evidence type="ECO:0000259" key="4">
    <source>
        <dbReference type="PROSITE" id="PS51898"/>
    </source>
</evidence>
<dbReference type="InterPro" id="IPR002104">
    <property type="entry name" value="Integrase_catalytic"/>
</dbReference>
<dbReference type="InterPro" id="IPR010998">
    <property type="entry name" value="Integrase_recombinase_N"/>
</dbReference>
<evidence type="ECO:0000256" key="2">
    <source>
        <dbReference type="ARBA" id="ARBA00023125"/>
    </source>
</evidence>
<dbReference type="HOGENOM" id="CLU_027562_17_7_7"/>
<dbReference type="PROSITE" id="PS51898">
    <property type="entry name" value="TYR_RECOMBINASE"/>
    <property type="match status" value="1"/>
</dbReference>
<dbReference type="OrthoDB" id="9789256at2"/>
<proteinExistence type="inferred from homology"/>
<dbReference type="SUPFAM" id="SSF56349">
    <property type="entry name" value="DNA breaking-rejoining enzymes"/>
    <property type="match status" value="1"/>
</dbReference>
<dbReference type="AlphaFoldDB" id="I2Q2L6"/>